<keyword evidence="3 7" id="KW-0812">Transmembrane</keyword>
<reference evidence="10" key="1">
    <citation type="submission" date="2015-12" db="EMBL/GenBank/DDBJ databases">
        <authorList>
            <person name="Tikhonova T.V."/>
            <person name="Pavlov A.R."/>
            <person name="Beletsky A.V."/>
            <person name="Mardanov A.V."/>
            <person name="Sorokin D.Y."/>
            <person name="Ravin N.V."/>
            <person name="Popov V.O."/>
        </authorList>
    </citation>
    <scope>NUCLEOTIDE SEQUENCE</scope>
    <source>
        <strain evidence="10">DSM 14787</strain>
    </source>
</reference>
<dbReference type="KEGG" id="tni:TVNIR_2757"/>
<evidence type="ECO:0000313" key="10">
    <source>
        <dbReference type="EMBL" id="AGA34395.1"/>
    </source>
</evidence>
<feature type="transmembrane region" description="Helical" evidence="7">
    <location>
        <begin position="370"/>
        <end position="390"/>
    </location>
</feature>
<dbReference type="Proteomes" id="UP000010809">
    <property type="component" value="Chromosome"/>
</dbReference>
<evidence type="ECO:0000256" key="4">
    <source>
        <dbReference type="ARBA" id="ARBA00022989"/>
    </source>
</evidence>
<dbReference type="Pfam" id="PF02687">
    <property type="entry name" value="FtsX"/>
    <property type="match status" value="1"/>
</dbReference>
<dbReference type="InterPro" id="IPR050250">
    <property type="entry name" value="Macrolide_Exporter_MacB"/>
</dbReference>
<dbReference type="STRING" id="1255043.TVNIR_2757"/>
<feature type="domain" description="ABC3 transporter permease C-terminal" evidence="8">
    <location>
        <begin position="283"/>
        <end position="395"/>
    </location>
</feature>
<keyword evidence="4 7" id="KW-1133">Transmembrane helix</keyword>
<dbReference type="HOGENOM" id="CLU_000604_8_4_6"/>
<accession>L0DZM6</accession>
<evidence type="ECO:0000256" key="5">
    <source>
        <dbReference type="ARBA" id="ARBA00023136"/>
    </source>
</evidence>
<dbReference type="Pfam" id="PF12704">
    <property type="entry name" value="MacB_PCD"/>
    <property type="match status" value="1"/>
</dbReference>
<proteinExistence type="inferred from homology"/>
<evidence type="ECO:0000256" key="7">
    <source>
        <dbReference type="SAM" id="Phobius"/>
    </source>
</evidence>
<dbReference type="eggNOG" id="COG4591">
    <property type="taxonomic scope" value="Bacteria"/>
</dbReference>
<dbReference type="PANTHER" id="PTHR30572">
    <property type="entry name" value="MEMBRANE COMPONENT OF TRANSPORTER-RELATED"/>
    <property type="match status" value="1"/>
</dbReference>
<keyword evidence="11" id="KW-1185">Reference proteome</keyword>
<name>L0DZM6_THIND</name>
<dbReference type="AlphaFoldDB" id="L0DZM6"/>
<gene>
    <name evidence="10" type="ordered locus">TVNIR_2757</name>
</gene>
<evidence type="ECO:0000256" key="6">
    <source>
        <dbReference type="ARBA" id="ARBA00038076"/>
    </source>
</evidence>
<feature type="transmembrane region" description="Helical" evidence="7">
    <location>
        <begin position="276"/>
        <end position="305"/>
    </location>
</feature>
<dbReference type="InterPro" id="IPR003838">
    <property type="entry name" value="ABC3_permease_C"/>
</dbReference>
<comment type="similarity">
    <text evidence="6">Belongs to the ABC-4 integral membrane protein family.</text>
</comment>
<feature type="domain" description="MacB-like periplasmic core" evidence="9">
    <location>
        <begin position="18"/>
        <end position="272"/>
    </location>
</feature>
<dbReference type="OrthoDB" id="9770036at2"/>
<evidence type="ECO:0000259" key="8">
    <source>
        <dbReference type="Pfam" id="PF02687"/>
    </source>
</evidence>
<evidence type="ECO:0000313" key="11">
    <source>
        <dbReference type="Proteomes" id="UP000010809"/>
    </source>
</evidence>
<evidence type="ECO:0000256" key="1">
    <source>
        <dbReference type="ARBA" id="ARBA00004651"/>
    </source>
</evidence>
<feature type="transmembrane region" description="Helical" evidence="7">
    <location>
        <begin position="20"/>
        <end position="43"/>
    </location>
</feature>
<dbReference type="RefSeq" id="WP_015259506.1">
    <property type="nucleotide sequence ID" value="NC_019902.2"/>
</dbReference>
<feature type="transmembrane region" description="Helical" evidence="7">
    <location>
        <begin position="326"/>
        <end position="350"/>
    </location>
</feature>
<evidence type="ECO:0000256" key="3">
    <source>
        <dbReference type="ARBA" id="ARBA00022692"/>
    </source>
</evidence>
<dbReference type="GO" id="GO:0022857">
    <property type="term" value="F:transmembrane transporter activity"/>
    <property type="evidence" value="ECO:0007669"/>
    <property type="project" value="TreeGrafter"/>
</dbReference>
<comment type="subcellular location">
    <subcellularLocation>
        <location evidence="1">Cell membrane</location>
        <topology evidence="1">Multi-pass membrane protein</topology>
    </subcellularLocation>
</comment>
<dbReference type="PANTHER" id="PTHR30572:SF4">
    <property type="entry name" value="ABC TRANSPORTER PERMEASE YTRF"/>
    <property type="match status" value="1"/>
</dbReference>
<protein>
    <submittedName>
        <fullName evidence="10">ABC transporter permease protein</fullName>
    </submittedName>
</protein>
<evidence type="ECO:0000256" key="2">
    <source>
        <dbReference type="ARBA" id="ARBA00022475"/>
    </source>
</evidence>
<keyword evidence="5 7" id="KW-0472">Membrane</keyword>
<evidence type="ECO:0000259" key="9">
    <source>
        <dbReference type="Pfam" id="PF12704"/>
    </source>
</evidence>
<dbReference type="GO" id="GO:0005886">
    <property type="term" value="C:plasma membrane"/>
    <property type="evidence" value="ECO:0007669"/>
    <property type="project" value="UniProtKB-SubCell"/>
</dbReference>
<dbReference type="EMBL" id="CP003989">
    <property type="protein sequence ID" value="AGA34395.1"/>
    <property type="molecule type" value="Genomic_DNA"/>
</dbReference>
<dbReference type="PATRIC" id="fig|1255043.3.peg.2782"/>
<dbReference type="InterPro" id="IPR025857">
    <property type="entry name" value="MacB_PCD"/>
</dbReference>
<sequence length="404" mass="43932">MNIIQIALREVSRRKMRTLYTASGIALAVALLIATITVGGGGYQELSQTINRYGHQLTILPATTNETSLQGFGIGGEHYIPEDAIPHIREVYDQAIIEGWRARDALILIEGFMGDQEQVDPPTFAPRVYAETQLEGRDIVFAGIEPRNEYIAKFWWEVDVGDLLRRDDEIMLGKILASATRTQAGDEVEIAGQTFRVAGILQETNSPDDYMAFGTLPTVQRAFNREGQVSLINVRAMCNYCPVGEAELAINQGVVGVRATSQRDVAAAQAAIFSNVFATVVGFVVMAFVIACMAVFNMIMGSLHARIREVGLLKVLGASHAQLVRLFMYEAALIGVVGGLLGYLLGAGIAHLLGPVVMPDVVIRWQWEHVALAVGSALVASLLATLYPAFRACKARPVEAFRAL</sequence>
<keyword evidence="2" id="KW-1003">Cell membrane</keyword>
<organism evidence="10 11">
    <name type="scientific">Thioalkalivibrio nitratireducens (strain DSM 14787 / UNIQEM 213 / ALEN2)</name>
    <dbReference type="NCBI Taxonomy" id="1255043"/>
    <lineage>
        <taxon>Bacteria</taxon>
        <taxon>Pseudomonadati</taxon>
        <taxon>Pseudomonadota</taxon>
        <taxon>Gammaproteobacteria</taxon>
        <taxon>Chromatiales</taxon>
        <taxon>Ectothiorhodospiraceae</taxon>
        <taxon>Thioalkalivibrio</taxon>
    </lineage>
</organism>